<gene>
    <name evidence="3" type="primary">fnlB</name>
</gene>
<evidence type="ECO:0000259" key="1">
    <source>
        <dbReference type="Pfam" id="PF01370"/>
    </source>
</evidence>
<dbReference type="InterPro" id="IPR050177">
    <property type="entry name" value="Lipid_A_modif_metabolic_enz"/>
</dbReference>
<evidence type="ECO:0000259" key="2">
    <source>
        <dbReference type="Pfam" id="PF14667"/>
    </source>
</evidence>
<dbReference type="CDD" id="cd07007">
    <property type="entry name" value="cupin_CapF-like_C"/>
    <property type="match status" value="1"/>
</dbReference>
<dbReference type="AlphaFoldDB" id="S0F3K4"/>
<dbReference type="Pfam" id="PF01370">
    <property type="entry name" value="Epimerase"/>
    <property type="match status" value="1"/>
</dbReference>
<dbReference type="Gene3D" id="2.60.120.10">
    <property type="entry name" value="Jelly Rolls"/>
    <property type="match status" value="1"/>
</dbReference>
<dbReference type="InterPro" id="IPR029303">
    <property type="entry name" value="CapF_C"/>
</dbReference>
<dbReference type="EMBL" id="AJ539157">
    <property type="protein sequence ID" value="CDF66390.1"/>
    <property type="molecule type" value="Genomic_DNA"/>
</dbReference>
<accession>S0F3K4</accession>
<name>S0F3K4_9GAMM</name>
<evidence type="ECO:0000313" key="3">
    <source>
        <dbReference type="EMBL" id="CDF66390.1"/>
    </source>
</evidence>
<dbReference type="PANTHER" id="PTHR43245:SF55">
    <property type="entry name" value="NAD(P)-BINDING DOMAIN-CONTAINING PROTEIN"/>
    <property type="match status" value="1"/>
</dbReference>
<dbReference type="PANTHER" id="PTHR43245">
    <property type="entry name" value="BIFUNCTIONAL POLYMYXIN RESISTANCE PROTEIN ARNA"/>
    <property type="match status" value="1"/>
</dbReference>
<dbReference type="SUPFAM" id="SSF51182">
    <property type="entry name" value="RmlC-like cupins"/>
    <property type="match status" value="1"/>
</dbReference>
<dbReference type="NCBIfam" id="NF047837">
    <property type="entry name" value="UDPAcbARedWbcJ"/>
    <property type="match status" value="1"/>
</dbReference>
<sequence length="368" mass="41673">MNKILVTGASGFIAKNLIVRLNEENYDVINIEREDDIAYLDEKIQDIDFIFHLAGTNRPKNIAEFKTGNAEFTLKLVKKLEVLGKSIPILFTSSIQASQNNEYGRSKLEAEEHLLNLSKDYGNSVLIYRLPNVFGKWCKPNYNSVVATFCHNIANGLSININDKASKLELVYIDDVIDTFIDNLNSSGKPTGYYDIKIKYHTTVGEVADILRGFEKNRSTLMVDSVGKGFIRALYSTYLSYLPIDKFSYEIPVYTDARGKFAEVLKTPEQGQISFFTALPGVTRGGHYHHSKNEKFVVLSGTACFAFRNIITNEFKEEIISSDEPRVVETIPGWAHNIKNIGSTELIVMLWANEIFDREKPDTIPWEI</sequence>
<dbReference type="SUPFAM" id="SSF51735">
    <property type="entry name" value="NAD(P)-binding Rossmann-fold domains"/>
    <property type="match status" value="1"/>
</dbReference>
<dbReference type="InterPro" id="IPR014710">
    <property type="entry name" value="RmlC-like_jellyroll"/>
</dbReference>
<dbReference type="InterPro" id="IPR036291">
    <property type="entry name" value="NAD(P)-bd_dom_sf"/>
</dbReference>
<feature type="domain" description="Capsular polysaccharide assembling protein CapF C-terminal" evidence="2">
    <location>
        <begin position="255"/>
        <end position="364"/>
    </location>
</feature>
<reference evidence="3" key="1">
    <citation type="journal article" date="2003" name="J. Clin. Microbiol.">
        <title>Use of O-antigen gene cluster-specific PCRs for the identification and O-genotyping of Yersinia pseudotuberculosis and Yersinia pestis.</title>
        <authorList>
            <person name="Bogdanovich T."/>
            <person name="Carniel E."/>
            <person name="Fukushima H."/>
            <person name="Skurnik M."/>
        </authorList>
    </citation>
    <scope>NUCLEOTIDE SEQUENCE</scope>
    <source>
        <strain evidence="3">R708</strain>
    </source>
</reference>
<dbReference type="Pfam" id="PF14667">
    <property type="entry name" value="Polysacc_synt_C"/>
    <property type="match status" value="1"/>
</dbReference>
<dbReference type="Gene3D" id="3.40.50.720">
    <property type="entry name" value="NAD(P)-binding Rossmann-like Domain"/>
    <property type="match status" value="1"/>
</dbReference>
<protein>
    <submittedName>
        <fullName evidence="3">UDP-2-acetamido-2,6-dideoxy-beta-L-talose-4-dehydrogenase</fullName>
    </submittedName>
</protein>
<feature type="domain" description="NAD-dependent epimerase/dehydratase" evidence="1">
    <location>
        <begin position="4"/>
        <end position="181"/>
    </location>
</feature>
<organism evidence="3">
    <name type="scientific">Yersinia similis</name>
    <dbReference type="NCBI Taxonomy" id="367190"/>
    <lineage>
        <taxon>Bacteria</taxon>
        <taxon>Pseudomonadati</taxon>
        <taxon>Pseudomonadota</taxon>
        <taxon>Gammaproteobacteria</taxon>
        <taxon>Enterobacterales</taxon>
        <taxon>Yersiniaceae</taxon>
        <taxon>Yersinia</taxon>
    </lineage>
</organism>
<dbReference type="InterPro" id="IPR011051">
    <property type="entry name" value="RmlC_Cupin_sf"/>
</dbReference>
<reference evidence="3" key="2">
    <citation type="submission" date="2013-06" db="EMBL/GenBank/DDBJ databases">
        <authorList>
            <person name="Skurnik M."/>
        </authorList>
    </citation>
    <scope>NUCLEOTIDE SEQUENCE</scope>
    <source>
        <strain evidence="3">R708</strain>
    </source>
</reference>
<proteinExistence type="predicted"/>
<dbReference type="InterPro" id="IPR001509">
    <property type="entry name" value="Epimerase_deHydtase"/>
</dbReference>